<dbReference type="AlphaFoldDB" id="A0A2Z3L710"/>
<dbReference type="Proteomes" id="UP000245872">
    <property type="component" value="Chromosome"/>
</dbReference>
<dbReference type="Pfam" id="PF13525">
    <property type="entry name" value="YfiO"/>
    <property type="match status" value="1"/>
</dbReference>
<keyword evidence="1" id="KW-0732">Signal</keyword>
<reference evidence="3 4" key="1">
    <citation type="submission" date="2018-05" db="EMBL/GenBank/DDBJ databases">
        <title>Candidatus Cardinium hertigii Genome Assembly.</title>
        <authorList>
            <person name="Showmaker K.C."/>
            <person name="Walden K.O."/>
            <person name="Fields C.J."/>
            <person name="Lambert K.N."/>
            <person name="Hudson M.E."/>
        </authorList>
    </citation>
    <scope>NUCLEOTIDE SEQUENCE [LARGE SCALE GENOMIC DNA]</scope>
    <source>
        <strain evidence="4">cHgTN10</strain>
    </source>
</reference>
<name>A0A2Z3L710_9BACT</name>
<dbReference type="InterPro" id="IPR039565">
    <property type="entry name" value="BamD-like"/>
</dbReference>
<dbReference type="KEGG" id="cher:DK880_00096"/>
<gene>
    <name evidence="3" type="primary">bamD_1</name>
    <name evidence="3" type="ORF">DK880_00096</name>
</gene>
<dbReference type="Gene3D" id="1.25.40.10">
    <property type="entry name" value="Tetratricopeptide repeat domain"/>
    <property type="match status" value="1"/>
</dbReference>
<accession>A0A2Z3L710</accession>
<dbReference type="EMBL" id="CP029619">
    <property type="protein sequence ID" value="AWN81433.1"/>
    <property type="molecule type" value="Genomic_DNA"/>
</dbReference>
<sequence>MFRYRSLLNLLLIICFISYNLVEASPSGASIRPLSEQKEQVIQLFKQKKYAKACKQLEVVMPLLTRKLDRLEMQFLQAYCKFYIKQYEESSNLFHNFVEQNPAALKREEAVFMRGYSLSFKEMDVHLDQTVTHTAIDYLEAYIADYPSGCYLDKAMQALQTLQERLMKKSLHVAHIYFRLGLYRAAMVVLENFKRTYPASFLAEAVDRLWLESKQKLAKTA</sequence>
<dbReference type="InterPro" id="IPR011990">
    <property type="entry name" value="TPR-like_helical_dom_sf"/>
</dbReference>
<proteinExistence type="predicted"/>
<keyword evidence="4" id="KW-1185">Reference proteome</keyword>
<evidence type="ECO:0000256" key="1">
    <source>
        <dbReference type="ARBA" id="ARBA00022729"/>
    </source>
</evidence>
<feature type="domain" description="Outer membrane lipoprotein BamD-like" evidence="2">
    <location>
        <begin position="40"/>
        <end position="205"/>
    </location>
</feature>
<protein>
    <submittedName>
        <fullName evidence="3">Outer membrane protein assembly factor BamD</fullName>
    </submittedName>
</protein>
<evidence type="ECO:0000259" key="2">
    <source>
        <dbReference type="Pfam" id="PF13525"/>
    </source>
</evidence>
<evidence type="ECO:0000313" key="3">
    <source>
        <dbReference type="EMBL" id="AWN81433.1"/>
    </source>
</evidence>
<dbReference type="OrthoDB" id="9770761at2"/>
<evidence type="ECO:0000313" key="4">
    <source>
        <dbReference type="Proteomes" id="UP000245872"/>
    </source>
</evidence>
<organism evidence="3 4">
    <name type="scientific">Candidatus Cardinium hertigii</name>
    <dbReference type="NCBI Taxonomy" id="247481"/>
    <lineage>
        <taxon>Bacteria</taxon>
        <taxon>Pseudomonadati</taxon>
        <taxon>Bacteroidota</taxon>
        <taxon>Cytophagia</taxon>
        <taxon>Cytophagales</taxon>
        <taxon>Amoebophilaceae</taxon>
        <taxon>Candidatus Cardinium</taxon>
    </lineage>
</organism>